<dbReference type="GO" id="GO:0001669">
    <property type="term" value="C:acrosomal vesicle"/>
    <property type="evidence" value="ECO:0007669"/>
    <property type="project" value="UniProtKB-SubCell"/>
</dbReference>
<feature type="region of interest" description="Disordered" evidence="15">
    <location>
        <begin position="703"/>
        <end position="765"/>
    </location>
</feature>
<dbReference type="PANTHER" id="PTHR23157">
    <property type="entry name" value="GRIP AND COILED-COIL DOMAIN-CONTAINING PROTEIN 1"/>
    <property type="match status" value="1"/>
</dbReference>
<dbReference type="Pfam" id="PF01465">
    <property type="entry name" value="GRIP"/>
    <property type="match status" value="1"/>
</dbReference>
<evidence type="ECO:0000259" key="16">
    <source>
        <dbReference type="PROSITE" id="PS50913"/>
    </source>
</evidence>
<dbReference type="FunFam" id="1.10.220.60:FF:000002">
    <property type="entry name" value="Golgin subfamily A member 1"/>
    <property type="match status" value="1"/>
</dbReference>
<feature type="region of interest" description="Disordered" evidence="15">
    <location>
        <begin position="522"/>
        <end position="556"/>
    </location>
</feature>
<evidence type="ECO:0000256" key="12">
    <source>
        <dbReference type="ARBA" id="ARBA00093371"/>
    </source>
</evidence>
<dbReference type="Gene3D" id="1.10.287.1490">
    <property type="match status" value="1"/>
</dbReference>
<dbReference type="PROSITE" id="PS50913">
    <property type="entry name" value="GRIP"/>
    <property type="match status" value="1"/>
</dbReference>
<organism evidence="17 18">
    <name type="scientific">Pinctada imbricata</name>
    <name type="common">Atlantic pearl-oyster</name>
    <name type="synonym">Pinctada martensii</name>
    <dbReference type="NCBI Taxonomy" id="66713"/>
    <lineage>
        <taxon>Eukaryota</taxon>
        <taxon>Metazoa</taxon>
        <taxon>Spiralia</taxon>
        <taxon>Lophotrochozoa</taxon>
        <taxon>Mollusca</taxon>
        <taxon>Bivalvia</taxon>
        <taxon>Autobranchia</taxon>
        <taxon>Pteriomorphia</taxon>
        <taxon>Pterioida</taxon>
        <taxon>Pterioidea</taxon>
        <taxon>Pteriidae</taxon>
        <taxon>Pinctada</taxon>
    </lineage>
</organism>
<comment type="subcellular location">
    <subcellularLocation>
        <location evidence="2">Cytoplasmic vesicle</location>
        <location evidence="2">Secretory vesicle</location>
        <location evidence="2">Acrosome</location>
    </subcellularLocation>
    <subcellularLocation>
        <location evidence="3">Golgi apparatus membrane</location>
        <topology evidence="3">Peripheral membrane protein</topology>
    </subcellularLocation>
    <subcellularLocation>
        <location evidence="1">Golgi apparatus</location>
        <location evidence="1">trans-Golgi network membrane</location>
    </subcellularLocation>
</comment>
<comment type="caution">
    <text evidence="17">The sequence shown here is derived from an EMBL/GenBank/DDBJ whole genome shotgun (WGS) entry which is preliminary data.</text>
</comment>
<feature type="domain" description="GRIP" evidence="16">
    <location>
        <begin position="824"/>
        <end position="873"/>
    </location>
</feature>
<evidence type="ECO:0000256" key="11">
    <source>
        <dbReference type="ARBA" id="ARBA00078935"/>
    </source>
</evidence>
<evidence type="ECO:0000256" key="7">
    <source>
        <dbReference type="ARBA" id="ARBA00023054"/>
    </source>
</evidence>
<keyword evidence="6" id="KW-0333">Golgi apparatus</keyword>
<evidence type="ECO:0000256" key="5">
    <source>
        <dbReference type="ARBA" id="ARBA00022765"/>
    </source>
</evidence>
<evidence type="ECO:0000256" key="4">
    <source>
        <dbReference type="ARBA" id="ARBA00022553"/>
    </source>
</evidence>
<evidence type="ECO:0000256" key="15">
    <source>
        <dbReference type="SAM" id="MobiDB-lite"/>
    </source>
</evidence>
<evidence type="ECO:0000256" key="2">
    <source>
        <dbReference type="ARBA" id="ARBA00004218"/>
    </source>
</evidence>
<dbReference type="SMART" id="SM00755">
    <property type="entry name" value="Grip"/>
    <property type="match status" value="1"/>
</dbReference>
<dbReference type="GO" id="GO:0005802">
    <property type="term" value="C:trans-Golgi network"/>
    <property type="evidence" value="ECO:0007669"/>
    <property type="project" value="UniProtKB-ARBA"/>
</dbReference>
<dbReference type="InterPro" id="IPR051952">
    <property type="entry name" value="Golgi-autophagy_related"/>
</dbReference>
<gene>
    <name evidence="17" type="ORF">FSP39_014858</name>
</gene>
<feature type="region of interest" description="Disordered" evidence="15">
    <location>
        <begin position="13"/>
        <end position="61"/>
    </location>
</feature>
<evidence type="ECO:0000256" key="9">
    <source>
        <dbReference type="ARBA" id="ARBA00023329"/>
    </source>
</evidence>
<keyword evidence="8" id="KW-0472">Membrane</keyword>
<keyword evidence="4" id="KW-0597">Phosphoprotein</keyword>
<feature type="coiled-coil region" evidence="14">
    <location>
        <begin position="216"/>
        <end position="434"/>
    </location>
</feature>
<dbReference type="InterPro" id="IPR000237">
    <property type="entry name" value="GRIP_dom"/>
</dbReference>
<protein>
    <recommendedName>
        <fullName evidence="10">Golgin subfamily A member 1</fullName>
    </recommendedName>
    <alternativeName>
        <fullName evidence="11">Golgin-97</fullName>
    </alternativeName>
</protein>
<comment type="subunit">
    <text evidence="13">Interacts with RAB6A. Directly interacts with TBC1D23. Interacts with FAM91A1; this interaction may be mediated by TBC1D23. Interacts with ARL1; this interaction recruits Golgin-97/GOLGA1 onto the Golgi apparatus.</text>
</comment>
<reference evidence="17" key="1">
    <citation type="submission" date="2019-08" db="EMBL/GenBank/DDBJ databases">
        <title>The improved chromosome-level genome for the pearl oyster Pinctada fucata martensii using PacBio sequencing and Hi-C.</title>
        <authorList>
            <person name="Zheng Z."/>
        </authorList>
    </citation>
    <scope>NUCLEOTIDE SEQUENCE</scope>
    <source>
        <strain evidence="17">ZZ-2019</strain>
        <tissue evidence="17">Adductor muscle</tissue>
    </source>
</reference>
<proteinExistence type="predicted"/>
<evidence type="ECO:0000256" key="14">
    <source>
        <dbReference type="SAM" id="Coils"/>
    </source>
</evidence>
<name>A0AA88XSZ6_PINIB</name>
<keyword evidence="9" id="KW-0968">Cytoplasmic vesicle</keyword>
<dbReference type="GO" id="GO:0000139">
    <property type="term" value="C:Golgi membrane"/>
    <property type="evidence" value="ECO:0007669"/>
    <property type="project" value="UniProtKB-SubCell"/>
</dbReference>
<evidence type="ECO:0000256" key="3">
    <source>
        <dbReference type="ARBA" id="ARBA00004395"/>
    </source>
</evidence>
<evidence type="ECO:0000256" key="1">
    <source>
        <dbReference type="ARBA" id="ARBA00004198"/>
    </source>
</evidence>
<dbReference type="Gene3D" id="1.10.220.60">
    <property type="entry name" value="GRIP domain"/>
    <property type="match status" value="1"/>
</dbReference>
<evidence type="ECO:0000256" key="10">
    <source>
        <dbReference type="ARBA" id="ARBA00070165"/>
    </source>
</evidence>
<dbReference type="Proteomes" id="UP001186944">
    <property type="component" value="Unassembled WGS sequence"/>
</dbReference>
<keyword evidence="5" id="KW-0013">ADP-ribosylation</keyword>
<accession>A0AA88XSZ6</accession>
<dbReference type="EMBL" id="VSWD01000011">
    <property type="protein sequence ID" value="KAK3088112.1"/>
    <property type="molecule type" value="Genomic_DNA"/>
</dbReference>
<feature type="region of interest" description="Disordered" evidence="15">
    <location>
        <begin position="789"/>
        <end position="811"/>
    </location>
</feature>
<evidence type="ECO:0000313" key="18">
    <source>
        <dbReference type="Proteomes" id="UP001186944"/>
    </source>
</evidence>
<dbReference type="PANTHER" id="PTHR23157:SF24">
    <property type="entry name" value="GOLGIN SUBFAMILY A MEMBER 1"/>
    <property type="match status" value="1"/>
</dbReference>
<evidence type="ECO:0000256" key="6">
    <source>
        <dbReference type="ARBA" id="ARBA00023034"/>
    </source>
</evidence>
<evidence type="ECO:0000313" key="17">
    <source>
        <dbReference type="EMBL" id="KAK3088112.1"/>
    </source>
</evidence>
<evidence type="ECO:0000256" key="13">
    <source>
        <dbReference type="ARBA" id="ARBA00093537"/>
    </source>
</evidence>
<keyword evidence="18" id="KW-1185">Reference proteome</keyword>
<keyword evidence="7 14" id="KW-0175">Coiled coil</keyword>
<feature type="coiled-coil region" evidence="14">
    <location>
        <begin position="78"/>
        <end position="176"/>
    </location>
</feature>
<evidence type="ECO:0000256" key="8">
    <source>
        <dbReference type="ARBA" id="ARBA00023136"/>
    </source>
</evidence>
<sequence length="900" mass="104370">MFAKLKKKIVDEQGGNVGEIGKGPATLPVSSPVSKERTGYDSDSGSSIQSPTRTDEVGDMVGTKEDVMNLLIRRTEQCKKLEAKISEYAAIIKDKNKNIEKLEDSIQKHQEETEKRIQDMNEQYQLSRAKLSEGFTLALQKKDEERDAVEQKLKQYEDDKNKMFKREEEKEELQELASQELAKVKHLLLNTQEELSKVKVDLDDKSKQLELSDKKVTDCQQQLKDMTEKVKEVEQSCALLTEENSSLSERTGNLSGEKQRLEERIKELTEDQKEKSSALSFLEATKTDLENDKQTLTHNFEVHKNKSNKQLEEKNETIEKLQERIGLLEQRFQDQSLSGDDRVKAMEVERSSLEQKLEEARHQLTEIKSSWSEKITHHEKQIAHLNQKIMEDTEERAQIEKAAQEIKDKYDKQIQQLKKEIEDAEKRAEENWQLANKKEQLYEKEKHDLETKLNNSHFEKIDLENQLRAKIDSLEAQIFNLEESMESLKNTDSQKIVQMESIVDDYKERCQKFEERIQNLEGENTHLKEGNTKRKEQADLVQKSLDKETSEKTEMQEKIKSLEGKLCDREMEVETDRNSLREKERELIKCSQEKDELCLRNAELSQQLTTLKRSLDSVQQQLQEETKERDSQIDEFQKNISDLQEELERRNINIQELEETNQKNSGTNSQMSVLEQQVIDLQDQVADKNRELKKKEQRLTDLKKTLQRELRVQSAPPSDQDGERSQSPLREASDGNISDSRLSPVPTPKFQKENSETRGFTNSLPKVHELNHVSSSSPAVLEDISVHEANSRRTYSEPQSYMKSHPDPRTGRLSLTNSAGDMNSLEKEVNFQYLKHVILKFMLSRESEAVHLIRAVSVLLKFTAEEQKLIRETLEWKMSWFGSRPAGGGGQRAKFIPPNH</sequence>
<comment type="function">
    <text evidence="12">Involved in vesicular trafficking at the Golgi apparatus level. Involved in endosome-to-Golgi trafficking. Mechanistically, captures transport vesicles arriving from endosomes via the protein TBC1D23. Recognized vesicles are then tethered to the trans-Golgi before subsequent SNARE engagement and vesicle fusion. Selectively regulates E-cadherin transport from the trans-Golgi network in tubulovesicular carriers.</text>
</comment>
<feature type="compositionally biased region" description="Polar residues" evidence="15">
    <location>
        <begin position="41"/>
        <end position="52"/>
    </location>
</feature>
<dbReference type="AlphaFoldDB" id="A0AA88XSZ6"/>